<accession>A0A0S4KLV2</accession>
<sequence>MSAPVDSPYTMKDQDKDAKALKPTTKSYMNKHFLKSHDARIIRILCEFQEPAQRLNKHQVKGTILFFGSARAMRKEDFVKTYADIERQHAASFDEATKATLSEKLAGFKRVEWMCEWVDKSEELARILTHWALTSETLRNQMSRIPDYLDVCEADALENGQPLVVTTGGGPGIMEAANKGAASVPGAKTMGMGISLPFENGLNPYVSDGLEFEFHYFFTRKFWMMYSARALIIAPGGFGTMDELFELMTLKQTKKIPDLPIVLLCSTFWKTVVNWQALADFGTVSQKEVDSLIFADTPEEALTHIKAFFEKNADGAKYTLPSPQSKPVNHGDAPSPLKV</sequence>
<proteinExistence type="predicted"/>
<evidence type="ECO:0000313" key="3">
    <source>
        <dbReference type="Proteomes" id="UP000051952"/>
    </source>
</evidence>
<dbReference type="PANTHER" id="PTHR43393">
    <property type="entry name" value="CYTOKININ RIBOSIDE 5'-MONOPHOSPHATE PHOSPHORIBOHYDROLASE"/>
    <property type="match status" value="1"/>
</dbReference>
<protein>
    <recommendedName>
        <fullName evidence="4">Lysine decarboxylase-like protein</fullName>
    </recommendedName>
</protein>
<evidence type="ECO:0000256" key="1">
    <source>
        <dbReference type="SAM" id="MobiDB-lite"/>
    </source>
</evidence>
<dbReference type="InterPro" id="IPR031100">
    <property type="entry name" value="LOG_fam"/>
</dbReference>
<name>A0A0S4KLV2_BODSA</name>
<keyword evidence="3" id="KW-1185">Reference proteome</keyword>
<dbReference type="PANTHER" id="PTHR43393:SF3">
    <property type="entry name" value="LYSINE DECARBOXYLASE-LIKE PROTEIN"/>
    <property type="match status" value="1"/>
</dbReference>
<reference evidence="3" key="1">
    <citation type="submission" date="2015-09" db="EMBL/GenBank/DDBJ databases">
        <authorList>
            <consortium name="Pathogen Informatics"/>
        </authorList>
    </citation>
    <scope>NUCLEOTIDE SEQUENCE [LARGE SCALE GENOMIC DNA]</scope>
    <source>
        <strain evidence="3">Lake Konstanz</strain>
    </source>
</reference>
<dbReference type="GO" id="GO:0005829">
    <property type="term" value="C:cytosol"/>
    <property type="evidence" value="ECO:0007669"/>
    <property type="project" value="TreeGrafter"/>
</dbReference>
<evidence type="ECO:0000313" key="2">
    <source>
        <dbReference type="EMBL" id="CUI14577.1"/>
    </source>
</evidence>
<dbReference type="OrthoDB" id="414463at2759"/>
<feature type="region of interest" description="Disordered" evidence="1">
    <location>
        <begin position="319"/>
        <end position="339"/>
    </location>
</feature>
<evidence type="ECO:0008006" key="4">
    <source>
        <dbReference type="Google" id="ProtNLM"/>
    </source>
</evidence>
<dbReference type="AlphaFoldDB" id="A0A0S4KLV2"/>
<dbReference type="VEuPathDB" id="TriTrypDB:BSAL_07705"/>
<dbReference type="Pfam" id="PF03641">
    <property type="entry name" value="Lysine_decarbox"/>
    <property type="match status" value="1"/>
</dbReference>
<gene>
    <name evidence="2" type="ORF">BSAL_07705</name>
</gene>
<dbReference type="Gene3D" id="3.40.50.450">
    <property type="match status" value="1"/>
</dbReference>
<feature type="region of interest" description="Disordered" evidence="1">
    <location>
        <begin position="1"/>
        <end position="21"/>
    </location>
</feature>
<dbReference type="InterPro" id="IPR052341">
    <property type="entry name" value="LOG_family_nucleotidases"/>
</dbReference>
<dbReference type="EMBL" id="CYKH01001409">
    <property type="protein sequence ID" value="CUI14577.1"/>
    <property type="molecule type" value="Genomic_DNA"/>
</dbReference>
<organism evidence="2 3">
    <name type="scientific">Bodo saltans</name>
    <name type="common">Flagellated protozoan</name>
    <dbReference type="NCBI Taxonomy" id="75058"/>
    <lineage>
        <taxon>Eukaryota</taxon>
        <taxon>Discoba</taxon>
        <taxon>Euglenozoa</taxon>
        <taxon>Kinetoplastea</taxon>
        <taxon>Metakinetoplastina</taxon>
        <taxon>Eubodonida</taxon>
        <taxon>Bodonidae</taxon>
        <taxon>Bodo</taxon>
    </lineage>
</organism>
<dbReference type="Proteomes" id="UP000051952">
    <property type="component" value="Unassembled WGS sequence"/>
</dbReference>
<dbReference type="OMA" id="TRKFWMV"/>
<dbReference type="SUPFAM" id="SSF102405">
    <property type="entry name" value="MCP/YpsA-like"/>
    <property type="match status" value="1"/>
</dbReference>